<keyword evidence="1" id="KW-1133">Transmembrane helix</keyword>
<reference evidence="2" key="1">
    <citation type="submission" date="2020-06" db="EMBL/GenBank/DDBJ databases">
        <authorList>
            <consortium name="Plant Systems Biology data submission"/>
        </authorList>
    </citation>
    <scope>NUCLEOTIDE SEQUENCE</scope>
    <source>
        <strain evidence="2">D6</strain>
    </source>
</reference>
<evidence type="ECO:0000313" key="2">
    <source>
        <dbReference type="EMBL" id="CAB9499274.1"/>
    </source>
</evidence>
<gene>
    <name evidence="2" type="ORF">SEMRO_57_G033280.1</name>
</gene>
<dbReference type="Gene3D" id="3.40.50.300">
    <property type="entry name" value="P-loop containing nucleotide triphosphate hydrolases"/>
    <property type="match status" value="1"/>
</dbReference>
<dbReference type="InterPro" id="IPR027417">
    <property type="entry name" value="P-loop_NTPase"/>
</dbReference>
<keyword evidence="1" id="KW-0472">Membrane</keyword>
<protein>
    <submittedName>
        <fullName evidence="2">Uncharacterized protein</fullName>
    </submittedName>
</protein>
<keyword evidence="3" id="KW-1185">Reference proteome</keyword>
<evidence type="ECO:0000313" key="3">
    <source>
        <dbReference type="Proteomes" id="UP001153069"/>
    </source>
</evidence>
<keyword evidence="1" id="KW-0812">Transmembrane</keyword>
<dbReference type="EMBL" id="CAICTM010000056">
    <property type="protein sequence ID" value="CAB9499274.1"/>
    <property type="molecule type" value="Genomic_DNA"/>
</dbReference>
<evidence type="ECO:0000256" key="1">
    <source>
        <dbReference type="SAM" id="Phobius"/>
    </source>
</evidence>
<organism evidence="2 3">
    <name type="scientific">Seminavis robusta</name>
    <dbReference type="NCBI Taxonomy" id="568900"/>
    <lineage>
        <taxon>Eukaryota</taxon>
        <taxon>Sar</taxon>
        <taxon>Stramenopiles</taxon>
        <taxon>Ochrophyta</taxon>
        <taxon>Bacillariophyta</taxon>
        <taxon>Bacillariophyceae</taxon>
        <taxon>Bacillariophycidae</taxon>
        <taxon>Naviculales</taxon>
        <taxon>Naviculaceae</taxon>
        <taxon>Seminavis</taxon>
    </lineage>
</organism>
<dbReference type="AlphaFoldDB" id="A0A9N8DEI1"/>
<comment type="caution">
    <text evidence="2">The sequence shown here is derived from an EMBL/GenBank/DDBJ whole genome shotgun (WGS) entry which is preliminary data.</text>
</comment>
<name>A0A9N8DEI1_9STRA</name>
<feature type="transmembrane region" description="Helical" evidence="1">
    <location>
        <begin position="12"/>
        <end position="30"/>
    </location>
</feature>
<dbReference type="Proteomes" id="UP001153069">
    <property type="component" value="Unassembled WGS sequence"/>
</dbReference>
<accession>A0A9N8DEI1</accession>
<sequence length="485" mass="56965">MRGLGRASKMNVKVFTLWAMLVCSIIMLWVESDLVSRLEGGDMMSMADYHHRRRGLKSRKEYIPFEKIQALQQEAQRRNQQFALTDAIRSVTSDADFQAKMERKKKVREKIHKRKTQKEDTDYRHYVEGMELSKSFEFNKTDFSNYSVLPSHRHLPDMTAQKGGVIFFLHTPKTGGQTIRYSFGGPPDPSTTFIMDSAEQLKLARFKSRVRFIMANRLNVFLERVVPKINRYLTAPTTKRKILFVEVHGMDNYHTRELEPYLHAWRERAQETKVPFFTFTIMREALAEQVSFFNFYFIHPGDERFCKGTMTTSTRCNKRNAAFLAPYLQLTPEQLEETHIRETTKKNKGIDLEDAMMKSIYDNPQCLFLARGERTFGWNVTELRHGLTFTECESSYQSLRRTMDWIGRTDTLTNETLPLLTKMIFNDSTIGWNFKQHNKSPERGGFVSLSKIQPSTREFLVESSRLDDFLYRQVVQDYHMDQWVV</sequence>
<dbReference type="OrthoDB" id="45211at2759"/>
<proteinExistence type="predicted"/>